<dbReference type="RefSeq" id="XP_011400154.1">
    <property type="nucleotide sequence ID" value="XM_011401852.1"/>
</dbReference>
<organism evidence="2 3">
    <name type="scientific">Auxenochlorella protothecoides</name>
    <name type="common">Green microalga</name>
    <name type="synonym">Chlorella protothecoides</name>
    <dbReference type="NCBI Taxonomy" id="3075"/>
    <lineage>
        <taxon>Eukaryota</taxon>
        <taxon>Viridiplantae</taxon>
        <taxon>Chlorophyta</taxon>
        <taxon>core chlorophytes</taxon>
        <taxon>Trebouxiophyceae</taxon>
        <taxon>Chlorellales</taxon>
        <taxon>Chlorellaceae</taxon>
        <taxon>Auxenochlorella</taxon>
    </lineage>
</organism>
<dbReference type="EMBL" id="KL662144">
    <property type="protein sequence ID" value="KFM27187.1"/>
    <property type="molecule type" value="Genomic_DNA"/>
</dbReference>
<proteinExistence type="predicted"/>
<evidence type="ECO:0000313" key="3">
    <source>
        <dbReference type="Proteomes" id="UP000028924"/>
    </source>
</evidence>
<reference evidence="2 3" key="1">
    <citation type="journal article" date="2014" name="BMC Genomics">
        <title>Oil accumulation mechanisms of the oleaginous microalga Chlorella protothecoides revealed through its genome, transcriptomes, and proteomes.</title>
        <authorList>
            <person name="Gao C."/>
            <person name="Wang Y."/>
            <person name="Shen Y."/>
            <person name="Yan D."/>
            <person name="He X."/>
            <person name="Dai J."/>
            <person name="Wu Q."/>
        </authorList>
    </citation>
    <scope>NUCLEOTIDE SEQUENCE [LARGE SCALE GENOMIC DNA]</scope>
    <source>
        <strain evidence="2 3">0710</strain>
    </source>
</reference>
<protein>
    <submittedName>
        <fullName evidence="2">Uncharacterized protein</fullName>
    </submittedName>
</protein>
<feature type="region of interest" description="Disordered" evidence="1">
    <location>
        <begin position="23"/>
        <end position="45"/>
    </location>
</feature>
<sequence length="176" mass="18247">MPQHGSPHTSHTPRMQPIHTRAQTRGYAQHHPPAHGVGVDARGDAAHGLEPGIAAGVGHQVTVLTRRDGKARGVGQHARAARGRLPAELHAQARGVMCGAGQAVVHLQDEGADGRAGAHREAGALGQGHRRRILAPAVQHVLVVGHGAHLLHLAVPDREVGPGRGSTAWGGMGMAR</sequence>
<evidence type="ECO:0000313" key="2">
    <source>
        <dbReference type="EMBL" id="KFM27187.1"/>
    </source>
</evidence>
<evidence type="ECO:0000256" key="1">
    <source>
        <dbReference type="SAM" id="MobiDB-lite"/>
    </source>
</evidence>
<dbReference type="KEGG" id="apro:F751_4457"/>
<dbReference type="GeneID" id="23615848"/>
<keyword evidence="3" id="KW-1185">Reference proteome</keyword>
<accession>A0A087SN83</accession>
<dbReference type="Proteomes" id="UP000028924">
    <property type="component" value="Unassembled WGS sequence"/>
</dbReference>
<gene>
    <name evidence="2" type="ORF">F751_4457</name>
</gene>
<dbReference type="AlphaFoldDB" id="A0A087SN83"/>
<name>A0A087SN83_AUXPR</name>